<dbReference type="InterPro" id="IPR036640">
    <property type="entry name" value="ABC1_TM_sf"/>
</dbReference>
<feature type="transmembrane region" description="Helical" evidence="9">
    <location>
        <begin position="447"/>
        <end position="479"/>
    </location>
</feature>
<comment type="similarity">
    <text evidence="2">Belongs to the ABC transporter superfamily. ABCC family. Conjugate transporter (TC 3.A.1.208) subfamily.</text>
</comment>
<evidence type="ECO:0000256" key="8">
    <source>
        <dbReference type="ARBA" id="ARBA00023136"/>
    </source>
</evidence>
<evidence type="ECO:0000313" key="12">
    <source>
        <dbReference type="EMBL" id="CAK9865083.1"/>
    </source>
</evidence>
<dbReference type="InterPro" id="IPR003593">
    <property type="entry name" value="AAA+_ATPase"/>
</dbReference>
<keyword evidence="13" id="KW-1185">Reference proteome</keyword>
<dbReference type="CDD" id="cd03244">
    <property type="entry name" value="ABCC_MRP_domain2"/>
    <property type="match status" value="1"/>
</dbReference>
<comment type="subcellular location">
    <subcellularLocation>
        <location evidence="1">Membrane</location>
        <topology evidence="1">Multi-pass membrane protein</topology>
    </subcellularLocation>
</comment>
<dbReference type="InterPro" id="IPR011527">
    <property type="entry name" value="ABC1_TM_dom"/>
</dbReference>
<proteinExistence type="inferred from homology"/>
<dbReference type="InterPro" id="IPR003439">
    <property type="entry name" value="ABC_transporter-like_ATP-bd"/>
</dbReference>
<dbReference type="Proteomes" id="UP001497522">
    <property type="component" value="Chromosome 15"/>
</dbReference>
<dbReference type="Pfam" id="PF00005">
    <property type="entry name" value="ABC_tran"/>
    <property type="match status" value="2"/>
</dbReference>
<evidence type="ECO:0000256" key="6">
    <source>
        <dbReference type="ARBA" id="ARBA00022840"/>
    </source>
</evidence>
<feature type="transmembrane region" description="Helical" evidence="9">
    <location>
        <begin position="180"/>
        <end position="200"/>
    </location>
</feature>
<evidence type="ECO:0000313" key="13">
    <source>
        <dbReference type="Proteomes" id="UP001497522"/>
    </source>
</evidence>
<dbReference type="CDD" id="cd18580">
    <property type="entry name" value="ABC_6TM_ABCC_D2"/>
    <property type="match status" value="1"/>
</dbReference>
<keyword evidence="6" id="KW-0067">ATP-binding</keyword>
<sequence length="1499" mass="167352">MLRICCSDVPNSGRWMEDLWAWVLVPCLQHYLISIISLLLCLVLLSVTLLKLLKYSRGAATTTQRLMKNGALYNFTLVITSVLGFSWLAVCGWRFWSGFHSNWSTVAFDEFFFAMAEALIYLAFASKLWLDKQEAGNSFITPELHVCWIINFLTFSAFEGYAIVVKFIAHKESRYPELTAIYLTLPTWLVSLYLVIMAIVGKRLCLSVVVDQHHHDSTLTEPFLRNQSYKPEMNGVKLGSLEVTGYWKAPLLSKATFLWLNPLLSLGYKRALLAGDVPTLSPEDSADVVCQRLQSNWDFQHQGAAATSLAWGLIRTFWPLFVINGFLAFMKLCVMYIGPLLIQQFINFFDNPVRVQSHGVMLVLVLLLAKCMEVLIDHQYSFLSQRLGLSVQSALVAAVYQKGLRLSSSARQTQSVGKIVNYMSTDIPEICEAVIEVHDLWAVPLQIIIALIILYSVVGLATVTGFIIMLLVMLMCLLISKKQRSFMAEVMVCKDSRIKRTNEAVTNMKILKLQAWQDWFLKQVIDARIKEKSWIRKFLLIAAFSIFLLWLSPLVVSVLTFGSCLLLNINLTAGRVFTAIATFRILQVPLRQFPQNMTQVAQALVALKRLLTFFQSGEVDLMAVERIEGGATDFAVAVHGGSFKWGPEAENPILRNINVEIKTGTLVAIVGTVGAGKSALLECILGEMEKVSGQVQVCGRVAYVAQSAWIQNGTIQDNIIFGKQMEEVLYHDTLHVCALQNDLSQLPHGDQTEIGERGINLSGGQKQRVQLARAVYQEADIYLLDDVFSAVDAHTGTQLFNECVRGTLASKTVVLVTHQVEFLHSADLILVMRDGEIVQSGNYDELVKLGLDFGALVDAHNQTLQMAEAQGLEDEEEIINDSNQLLHSASIGGSFDAFPPVAFTGSANIIDDEERAIGQVDWRIYWAYCTKVLGGSHVIALIIIQTCWQGLQIASDFWLAQSTSTQESFVPSRFISVYAELAMGSGAFVLMRSLLVAFVGLKTAQHFFLDMIRSVFRAPMSFFDATPTGRILSRSTKDQMRLDIWIPLMFGSLLANIFQLFGILYVTIHITWQIIFIIAPLFIVFMQYQRYYIATSRELRRLESISEAPLIHHFSETIVGLVTIRAFGHQARFGKTNTIRTNTLISMCFHNYATGDWLGFRLENIGTAILCSSTMLLVLLPSSFIRPELVGLLLSYGLALNASIYYVVWLFAQMEQDMVSVERVQQYTDLPSEAPLVIEDKKPSQGWPQQGGISVQGLQLRYRADSPLVLKGLTFTVRGGEKLGVVGRTGSGKTSLIQALFRIVEPTHGRILIDGIDITTIGLHDLRSKLSIIPQEPTLFDGTVRSNLDPLGEHDDATIWEALEKCQLATAIKLKDEKLDAPVAENGDNWSMGQRQLFCLGRVLLKSSRILVLDEATASIDTQTDVILQRIIKTEFSNCTIISIAHRIPSVMDSDKVLVLDAGTVKEFGTPSNLLENPVSLFSLLVQEYWSRSNNTAPL</sequence>
<evidence type="ECO:0000256" key="3">
    <source>
        <dbReference type="ARBA" id="ARBA00022448"/>
    </source>
</evidence>
<dbReference type="PROSITE" id="PS00211">
    <property type="entry name" value="ABC_TRANSPORTER_1"/>
    <property type="match status" value="1"/>
</dbReference>
<feature type="transmembrane region" description="Helical" evidence="9">
    <location>
        <begin position="1165"/>
        <end position="1185"/>
    </location>
</feature>
<dbReference type="PANTHER" id="PTHR24223">
    <property type="entry name" value="ATP-BINDING CASSETTE SUB-FAMILY C"/>
    <property type="match status" value="1"/>
</dbReference>
<evidence type="ECO:0000256" key="2">
    <source>
        <dbReference type="ARBA" id="ARBA00009726"/>
    </source>
</evidence>
<feature type="domain" description="ABC transporter" evidence="10">
    <location>
        <begin position="1255"/>
        <end position="1487"/>
    </location>
</feature>
<feature type="domain" description="ABC transporter" evidence="10">
    <location>
        <begin position="638"/>
        <end position="859"/>
    </location>
</feature>
<dbReference type="PROSITE" id="PS50929">
    <property type="entry name" value="ABC_TM1F"/>
    <property type="match status" value="2"/>
</dbReference>
<feature type="transmembrane region" description="Helical" evidence="9">
    <location>
        <begin position="71"/>
        <end position="96"/>
    </location>
</feature>
<dbReference type="Pfam" id="PF00664">
    <property type="entry name" value="ABC_membrane"/>
    <property type="match status" value="2"/>
</dbReference>
<feature type="transmembrane region" description="Helical" evidence="9">
    <location>
        <begin position="20"/>
        <end position="50"/>
    </location>
</feature>
<keyword evidence="8 9" id="KW-0472">Membrane</keyword>
<dbReference type="SMART" id="SM00382">
    <property type="entry name" value="AAA"/>
    <property type="match status" value="2"/>
</dbReference>
<dbReference type="EMBL" id="OZ023716">
    <property type="protein sequence ID" value="CAK9865083.1"/>
    <property type="molecule type" value="Genomic_DNA"/>
</dbReference>
<protein>
    <recommendedName>
        <fullName evidence="14">ATP-binding cassette transporter</fullName>
    </recommendedName>
</protein>
<name>A0ABP1AR99_9BRYO</name>
<keyword evidence="3" id="KW-0813">Transport</keyword>
<dbReference type="PANTHER" id="PTHR24223:SF445">
    <property type="entry name" value="ATP-BINDING CASSETTE TRANSPORTER, SUBFAMILY C, MEMBER 4, SMABCC4"/>
    <property type="match status" value="1"/>
</dbReference>
<feature type="transmembrane region" description="Helical" evidence="9">
    <location>
        <begin position="146"/>
        <end position="168"/>
    </location>
</feature>
<gene>
    <name evidence="12" type="ORF">CSSPJE1EN2_LOCUS8078</name>
</gene>
<evidence type="ECO:0000256" key="1">
    <source>
        <dbReference type="ARBA" id="ARBA00004141"/>
    </source>
</evidence>
<feature type="domain" description="ABC transmembrane type-1" evidence="11">
    <location>
        <begin position="939"/>
        <end position="1216"/>
    </location>
</feature>
<evidence type="ECO:0000256" key="7">
    <source>
        <dbReference type="ARBA" id="ARBA00022989"/>
    </source>
</evidence>
<dbReference type="Gene3D" id="3.40.50.300">
    <property type="entry name" value="P-loop containing nucleotide triphosphate hydrolases"/>
    <property type="match status" value="2"/>
</dbReference>
<keyword evidence="7 9" id="KW-1133">Transmembrane helix</keyword>
<dbReference type="InterPro" id="IPR027417">
    <property type="entry name" value="P-loop_NTPase"/>
</dbReference>
<evidence type="ECO:0008006" key="14">
    <source>
        <dbReference type="Google" id="ProtNLM"/>
    </source>
</evidence>
<dbReference type="InterPro" id="IPR017871">
    <property type="entry name" value="ABC_transporter-like_CS"/>
</dbReference>
<evidence type="ECO:0000256" key="4">
    <source>
        <dbReference type="ARBA" id="ARBA00022692"/>
    </source>
</evidence>
<feature type="domain" description="ABC transmembrane type-1" evidence="11">
    <location>
        <begin position="326"/>
        <end position="602"/>
    </location>
</feature>
<feature type="transmembrane region" description="Helical" evidence="9">
    <location>
        <begin position="1070"/>
        <end position="1088"/>
    </location>
</feature>
<evidence type="ECO:0000256" key="9">
    <source>
        <dbReference type="SAM" id="Phobius"/>
    </source>
</evidence>
<feature type="transmembrane region" description="Helical" evidence="9">
    <location>
        <begin position="111"/>
        <end position="130"/>
    </location>
</feature>
<reference evidence="12" key="1">
    <citation type="submission" date="2024-03" db="EMBL/GenBank/DDBJ databases">
        <authorList>
            <consortium name="ELIXIR-Norway"/>
            <consortium name="Elixir Norway"/>
        </authorList>
    </citation>
    <scope>NUCLEOTIDE SEQUENCE</scope>
</reference>
<dbReference type="CDD" id="cd03250">
    <property type="entry name" value="ABCC_MRP_domain1"/>
    <property type="match status" value="1"/>
</dbReference>
<dbReference type="InterPro" id="IPR044726">
    <property type="entry name" value="ABCC_6TM_D2"/>
</dbReference>
<dbReference type="SUPFAM" id="SSF52540">
    <property type="entry name" value="P-loop containing nucleoside triphosphate hydrolases"/>
    <property type="match status" value="2"/>
</dbReference>
<feature type="transmembrane region" description="Helical" evidence="9">
    <location>
        <begin position="1191"/>
        <end position="1212"/>
    </location>
</feature>
<feature type="transmembrane region" description="Helical" evidence="9">
    <location>
        <begin position="317"/>
        <end position="338"/>
    </location>
</feature>
<dbReference type="Gene3D" id="1.20.1560.10">
    <property type="entry name" value="ABC transporter type 1, transmembrane domain"/>
    <property type="match status" value="2"/>
</dbReference>
<dbReference type="InterPro" id="IPR050173">
    <property type="entry name" value="ABC_transporter_C-like"/>
</dbReference>
<keyword evidence="4 9" id="KW-0812">Transmembrane</keyword>
<dbReference type="SUPFAM" id="SSF90123">
    <property type="entry name" value="ABC transporter transmembrane region"/>
    <property type="match status" value="2"/>
</dbReference>
<feature type="transmembrane region" description="Helical" evidence="9">
    <location>
        <begin position="1044"/>
        <end position="1064"/>
    </location>
</feature>
<organism evidence="12 13">
    <name type="scientific">Sphagnum jensenii</name>
    <dbReference type="NCBI Taxonomy" id="128206"/>
    <lineage>
        <taxon>Eukaryota</taxon>
        <taxon>Viridiplantae</taxon>
        <taxon>Streptophyta</taxon>
        <taxon>Embryophyta</taxon>
        <taxon>Bryophyta</taxon>
        <taxon>Sphagnophytina</taxon>
        <taxon>Sphagnopsida</taxon>
        <taxon>Sphagnales</taxon>
        <taxon>Sphagnaceae</taxon>
        <taxon>Sphagnum</taxon>
    </lineage>
</organism>
<keyword evidence="5" id="KW-0547">Nucleotide-binding</keyword>
<accession>A0ABP1AR99</accession>
<dbReference type="InterPro" id="IPR044746">
    <property type="entry name" value="ABCC_6TM_D1"/>
</dbReference>
<evidence type="ECO:0000259" key="10">
    <source>
        <dbReference type="PROSITE" id="PS50893"/>
    </source>
</evidence>
<dbReference type="PROSITE" id="PS50893">
    <property type="entry name" value="ABC_TRANSPORTER_2"/>
    <property type="match status" value="2"/>
</dbReference>
<feature type="transmembrane region" description="Helical" evidence="9">
    <location>
        <begin position="538"/>
        <end position="561"/>
    </location>
</feature>
<evidence type="ECO:0000259" key="11">
    <source>
        <dbReference type="PROSITE" id="PS50929"/>
    </source>
</evidence>
<dbReference type="CDD" id="cd18579">
    <property type="entry name" value="ABC_6TM_ABCC_D1"/>
    <property type="match status" value="1"/>
</dbReference>
<evidence type="ECO:0000256" key="5">
    <source>
        <dbReference type="ARBA" id="ARBA00022741"/>
    </source>
</evidence>
<feature type="transmembrane region" description="Helical" evidence="9">
    <location>
        <begin position="981"/>
        <end position="1001"/>
    </location>
</feature>